<gene>
    <name evidence="2" type="ORF">ACG00Y_26335</name>
</gene>
<dbReference type="InterPro" id="IPR022385">
    <property type="entry name" value="Rhs_assc_core"/>
</dbReference>
<keyword evidence="1" id="KW-0732">Signal</keyword>
<dbReference type="PANTHER" id="PTHR32305:SF15">
    <property type="entry name" value="PROTEIN RHSA-RELATED"/>
    <property type="match status" value="1"/>
</dbReference>
<dbReference type="RefSeq" id="WP_394484185.1">
    <property type="nucleotide sequence ID" value="NZ_JBIGHV010000012.1"/>
</dbReference>
<dbReference type="PANTHER" id="PTHR32305">
    <property type="match status" value="1"/>
</dbReference>
<protein>
    <submittedName>
        <fullName evidence="2">RHS repeat domain-containing protein</fullName>
    </submittedName>
</protein>
<name>A0ABW7F9Z9_9BURK</name>
<evidence type="ECO:0000256" key="1">
    <source>
        <dbReference type="SAM" id="SignalP"/>
    </source>
</evidence>
<dbReference type="InterPro" id="IPR006530">
    <property type="entry name" value="YD"/>
</dbReference>
<dbReference type="Proteomes" id="UP001606210">
    <property type="component" value="Unassembled WGS sequence"/>
</dbReference>
<feature type="signal peptide" evidence="1">
    <location>
        <begin position="1"/>
        <end position="29"/>
    </location>
</feature>
<dbReference type="Pfam" id="PF05593">
    <property type="entry name" value="RHS_repeat"/>
    <property type="match status" value="1"/>
</dbReference>
<reference evidence="2 3" key="1">
    <citation type="submission" date="2024-08" db="EMBL/GenBank/DDBJ databases">
        <authorList>
            <person name="Lu H."/>
        </authorList>
    </citation>
    <scope>NUCLEOTIDE SEQUENCE [LARGE SCALE GENOMIC DNA]</scope>
    <source>
        <strain evidence="2 3">LYH14W</strain>
    </source>
</reference>
<dbReference type="Gene3D" id="2.180.10.10">
    <property type="entry name" value="RHS repeat-associated core"/>
    <property type="match status" value="2"/>
</dbReference>
<keyword evidence="3" id="KW-1185">Reference proteome</keyword>
<evidence type="ECO:0000313" key="3">
    <source>
        <dbReference type="Proteomes" id="UP001606210"/>
    </source>
</evidence>
<dbReference type="InterPro" id="IPR050708">
    <property type="entry name" value="T6SS_VgrG/RHS"/>
</dbReference>
<proteinExistence type="predicted"/>
<feature type="chain" id="PRO_5047424215" evidence="1">
    <location>
        <begin position="30"/>
        <end position="1321"/>
    </location>
</feature>
<accession>A0ABW7F9Z9</accession>
<organism evidence="2 3">
    <name type="scientific">Pelomonas parva</name>
    <dbReference type="NCBI Taxonomy" id="3299032"/>
    <lineage>
        <taxon>Bacteria</taxon>
        <taxon>Pseudomonadati</taxon>
        <taxon>Pseudomonadota</taxon>
        <taxon>Betaproteobacteria</taxon>
        <taxon>Burkholderiales</taxon>
        <taxon>Sphaerotilaceae</taxon>
        <taxon>Roseateles</taxon>
    </lineage>
</organism>
<dbReference type="NCBIfam" id="TIGR03696">
    <property type="entry name" value="Rhs_assc_core"/>
    <property type="match status" value="1"/>
</dbReference>
<evidence type="ECO:0000313" key="2">
    <source>
        <dbReference type="EMBL" id="MFG6433453.1"/>
    </source>
</evidence>
<dbReference type="NCBIfam" id="TIGR01643">
    <property type="entry name" value="YD_repeat_2x"/>
    <property type="match status" value="1"/>
</dbReference>
<dbReference type="EMBL" id="JBIGHV010000012">
    <property type="protein sequence ID" value="MFG6433453.1"/>
    <property type="molecule type" value="Genomic_DNA"/>
</dbReference>
<comment type="caution">
    <text evidence="2">The sequence shown here is derived from an EMBL/GenBank/DDBJ whole genome shotgun (WGS) entry which is preliminary data.</text>
</comment>
<dbReference type="InterPro" id="IPR031325">
    <property type="entry name" value="RHS_repeat"/>
</dbReference>
<sequence>MSKKTARAATWLARSMAAAGALTAVVAQAQVPADPYNYSRVATSTFYGAADGAKQGRLKTVTVEPDNPQLCSVTSYDYDAYGNTTSTSTANCGGASGRAVFPVGSGSGSSTYAAASQSITVGTGTATVAVAAGIFPSSLSNAAGFSESRSHDPRFGSVLTQTGPNQLPTNWRYDDFGRATKTLMADGTSTVAAYCLLSISGNDLSSNSSTANGDPLSCPTPPGGEAPADAVMFIHMVSLNTASAEMTSYVRVYKDRLGRDIRSVTLSFDGSAQPAGRAGVPVYVDTVYNSYGVKELQTQPYFASSASSTLAGASDVGVSRTVVDTLGRPTVVYVADPNGNAGTQSMGIYGTRRASATSFSYAGPKVITTNDKGQTRTEEKNALGELVRVTDTTGATLTHQRDAFGNLIKTRDALGNTTTIVVDLRGRKKQLQDPDSGTWNYDYDALGKLVWQQSPNQSVAGTQTTMAYDVLGRMTSRSEPEYISTWRFDNNADGSSCMNGNPSLGKGKLCQSGTSNGLSRQYTYDAMGRPSTTLSRMASTTAFFTQVTYEASTGRVATQTYPSGLQVGYTYTGRGWQEKLQLLTAAGASLPAGSVLWQGQSVGAWGNAEQQAYGNGVTSRATFEASTGRVTDLTAGVLVGGAMPAPGSRVMSQQFAWDSLSNLSTRVDHVGDNGSGAVSETFSYADGLNRLTNYSVSAPAIPGMNRSVSLQYNALGLLLYKSDVGNYSYNPQGGGAGSKPHAVQAIAGAAANSFQYDANGNLSTATAGKYRSVSYTSFNLPDSGAGLQGPAGSPKYTWKYDENHARVSETRMVGTGGRSTYYLHPDNAGGLGFESEMSNAGIFLRHYLNAGGQTVGVLVAQGPPPNGLQYLNAAYLSSHKLQYWHKDHLGSLVAISDQSGAVTARYAYDPFGKRRYTNGNYDAAGNVQADWSPTNAGTDRGFTGHEHLDDVGIVHMNGRLFDPTAGVFMQADQHVQNPGDLQNFNRYGYCLNNPLTCTDPTGMTYVRPGGASAGGGGMASMMVVLPSTQKFAAATAADVSGAGAKTLAQGSSNQAPNFNNPGDAINWTLANCSAMSPDECSSRLAAYAGWAQGMARGQAQSFERDMEIRRAQLAMEMSNFSNQYMFTMRFREIRQTGSVTISDPKPEGQGGAQTWVQTKIDTFVGFAKYHEVAMVLGALATGVNQLVVPESKGDVALMMLGPLGKVGKLGKVAELASDAPKGMIHGPYHRVGDSPEAIRSIQASGELVGNPSRNYMTSPFPKVKAYDGPLPDGKNGFEFFTNVAPDIGHVPGQPTWMPTRPGVIERNEQAVIKCSVVKVGC</sequence>